<dbReference type="GO" id="GO:0016020">
    <property type="term" value="C:membrane"/>
    <property type="evidence" value="ECO:0007669"/>
    <property type="project" value="UniProtKB-SubCell"/>
</dbReference>
<sequence length="416" mass="44874">MWMLSAQALGIFIQGAYFVIVARVLGAEAYGIFIGIAAFVKLLFPFVGLGSADIFIKYVSRDPKVFRGYWGTALLTSLTFTAALVPIMLGLVKVIFAPSTSLLLVLFILLADLLGGKVFDLAATAFVACDRYKVAAQSKVLYGVGKLLAAIALLVLFEDGNIVAWGGLYCLGSIIPATVSLLMVNKLFGRPIFNLKKYPPKFAEGFFFAIAQSAETVNGQIDRTMLVSLASADAAGIYAAGYRFIDVGYIIIIAVMSATYTRFLRYGASGIKAGLQFAFKLVPVAVGYGVIAAIALLTLSPFTSNILGPEYAQSAGVLIWLAPIHLIATLQFIAADTLTGAGFHRARSVLQVTAAFINFGANLYLIPRYSWQGAAWATLTSELFKLVTLWLVVFFCYRQSKEQEQAIQIETASDSD</sequence>
<dbReference type="InterPro" id="IPR002797">
    <property type="entry name" value="Polysacc_synth"/>
</dbReference>
<evidence type="ECO:0000256" key="4">
    <source>
        <dbReference type="ARBA" id="ARBA00023136"/>
    </source>
</evidence>
<evidence type="ECO:0000256" key="5">
    <source>
        <dbReference type="SAM" id="Phobius"/>
    </source>
</evidence>
<evidence type="ECO:0000256" key="1">
    <source>
        <dbReference type="ARBA" id="ARBA00004141"/>
    </source>
</evidence>
<dbReference type="Proteomes" id="UP000481033">
    <property type="component" value="Unassembled WGS sequence"/>
</dbReference>
<comment type="caution">
    <text evidence="6">The sequence shown here is derived from an EMBL/GenBank/DDBJ whole genome shotgun (WGS) entry which is preliminary data.</text>
</comment>
<evidence type="ECO:0000313" key="7">
    <source>
        <dbReference type="Proteomes" id="UP000481033"/>
    </source>
</evidence>
<feature type="transmembrane region" description="Helical" evidence="5">
    <location>
        <begin position="7"/>
        <end position="26"/>
    </location>
</feature>
<protein>
    <submittedName>
        <fullName evidence="6">Uncharacterized protein</fullName>
    </submittedName>
</protein>
<proteinExistence type="predicted"/>
<feature type="transmembrane region" description="Helical" evidence="5">
    <location>
        <begin position="102"/>
        <end position="128"/>
    </location>
</feature>
<dbReference type="InterPro" id="IPR052556">
    <property type="entry name" value="PolySynth_Transporter"/>
</dbReference>
<keyword evidence="7" id="KW-1185">Reference proteome</keyword>
<dbReference type="EMBL" id="QXHD01000004">
    <property type="protein sequence ID" value="NEZ57047.1"/>
    <property type="molecule type" value="Genomic_DNA"/>
</dbReference>
<dbReference type="PANTHER" id="PTHR43424:SF1">
    <property type="entry name" value="LOCUS PUTATIVE PROTEIN 1-RELATED"/>
    <property type="match status" value="1"/>
</dbReference>
<feature type="transmembrane region" description="Helical" evidence="5">
    <location>
        <begin position="140"/>
        <end position="157"/>
    </location>
</feature>
<keyword evidence="2 5" id="KW-0812">Transmembrane</keyword>
<comment type="subcellular location">
    <subcellularLocation>
        <location evidence="1">Membrane</location>
        <topology evidence="1">Multi-pass membrane protein</topology>
    </subcellularLocation>
</comment>
<feature type="transmembrane region" description="Helical" evidence="5">
    <location>
        <begin position="68"/>
        <end position="96"/>
    </location>
</feature>
<feature type="transmembrane region" description="Helical" evidence="5">
    <location>
        <begin position="349"/>
        <end position="367"/>
    </location>
</feature>
<feature type="transmembrane region" description="Helical" evidence="5">
    <location>
        <begin position="163"/>
        <end position="184"/>
    </location>
</feature>
<evidence type="ECO:0000256" key="3">
    <source>
        <dbReference type="ARBA" id="ARBA00022989"/>
    </source>
</evidence>
<name>A0A6M0RLB6_9CYAN</name>
<feature type="transmembrane region" description="Helical" evidence="5">
    <location>
        <begin position="277"/>
        <end position="297"/>
    </location>
</feature>
<evidence type="ECO:0000313" key="6">
    <source>
        <dbReference type="EMBL" id="NEZ57047.1"/>
    </source>
</evidence>
<feature type="transmembrane region" description="Helical" evidence="5">
    <location>
        <begin position="32"/>
        <end position="56"/>
    </location>
</feature>
<accession>A0A6M0RLB6</accession>
<feature type="transmembrane region" description="Helical" evidence="5">
    <location>
        <begin position="317"/>
        <end position="337"/>
    </location>
</feature>
<gene>
    <name evidence="6" type="ORF">DXZ20_15445</name>
</gene>
<dbReference type="Pfam" id="PF01943">
    <property type="entry name" value="Polysacc_synt"/>
    <property type="match status" value="1"/>
</dbReference>
<evidence type="ECO:0000256" key="2">
    <source>
        <dbReference type="ARBA" id="ARBA00022692"/>
    </source>
</evidence>
<dbReference type="AlphaFoldDB" id="A0A6M0RLB6"/>
<keyword evidence="3 5" id="KW-1133">Transmembrane helix</keyword>
<reference evidence="6 7" key="1">
    <citation type="journal article" date="2020" name="Microb. Ecol.">
        <title>Ecogenomics of the Marine Benthic Filamentous Cyanobacterium Adonisia.</title>
        <authorList>
            <person name="Walter J.M."/>
            <person name="Coutinho F.H."/>
            <person name="Leomil L."/>
            <person name="Hargreaves P.I."/>
            <person name="Campeao M.E."/>
            <person name="Vieira V.V."/>
            <person name="Silva B.S."/>
            <person name="Fistarol G.O."/>
            <person name="Salomon P.S."/>
            <person name="Sawabe T."/>
            <person name="Mino S."/>
            <person name="Hosokawa M."/>
            <person name="Miyashita H."/>
            <person name="Maruyama F."/>
            <person name="van Verk M.C."/>
            <person name="Dutilh B.E."/>
            <person name="Thompson C.C."/>
            <person name="Thompson F.L."/>
        </authorList>
    </citation>
    <scope>NUCLEOTIDE SEQUENCE [LARGE SCALE GENOMIC DNA]</scope>
    <source>
        <strain evidence="6 7">CCMR0081</strain>
    </source>
</reference>
<organism evidence="6 7">
    <name type="scientific">Adonisia turfae CCMR0081</name>
    <dbReference type="NCBI Taxonomy" id="2292702"/>
    <lineage>
        <taxon>Bacteria</taxon>
        <taxon>Bacillati</taxon>
        <taxon>Cyanobacteriota</taxon>
        <taxon>Adonisia</taxon>
        <taxon>Adonisia turfae</taxon>
    </lineage>
</organism>
<feature type="transmembrane region" description="Helical" evidence="5">
    <location>
        <begin position="373"/>
        <end position="397"/>
    </location>
</feature>
<keyword evidence="4 5" id="KW-0472">Membrane</keyword>
<dbReference type="PANTHER" id="PTHR43424">
    <property type="entry name" value="LOCUS PUTATIVE PROTEIN 1-RELATED"/>
    <property type="match status" value="1"/>
</dbReference>